<accession>A0A427AQU1</accession>
<gene>
    <name evidence="1" type="ORF">B296_00016655</name>
</gene>
<evidence type="ECO:0000313" key="1">
    <source>
        <dbReference type="EMBL" id="RRT78601.1"/>
    </source>
</evidence>
<sequence length="67" mass="7485">MTITMPASMKRRCCSRSRYPAVACRGEEQGESYKKQRMGAKICKGGLLLLERQGQLESYSTAVLLRG</sequence>
<dbReference type="AlphaFoldDB" id="A0A427AQU1"/>
<name>A0A427AQU1_ENSVE</name>
<proteinExistence type="predicted"/>
<reference evidence="1 2" key="1">
    <citation type="journal article" date="2014" name="Agronomy (Basel)">
        <title>A Draft Genome Sequence for Ensete ventricosum, the Drought-Tolerant Tree Against Hunger.</title>
        <authorList>
            <person name="Harrison J."/>
            <person name="Moore K.A."/>
            <person name="Paszkiewicz K."/>
            <person name="Jones T."/>
            <person name="Grant M."/>
            <person name="Ambacheew D."/>
            <person name="Muzemil S."/>
            <person name="Studholme D.J."/>
        </authorList>
    </citation>
    <scope>NUCLEOTIDE SEQUENCE [LARGE SCALE GENOMIC DNA]</scope>
</reference>
<dbReference type="Proteomes" id="UP000287651">
    <property type="component" value="Unassembled WGS sequence"/>
</dbReference>
<protein>
    <submittedName>
        <fullName evidence="1">Uncharacterized protein</fullName>
    </submittedName>
</protein>
<dbReference type="EMBL" id="AMZH03001632">
    <property type="protein sequence ID" value="RRT78601.1"/>
    <property type="molecule type" value="Genomic_DNA"/>
</dbReference>
<organism evidence="1 2">
    <name type="scientific">Ensete ventricosum</name>
    <name type="common">Abyssinian banana</name>
    <name type="synonym">Musa ensete</name>
    <dbReference type="NCBI Taxonomy" id="4639"/>
    <lineage>
        <taxon>Eukaryota</taxon>
        <taxon>Viridiplantae</taxon>
        <taxon>Streptophyta</taxon>
        <taxon>Embryophyta</taxon>
        <taxon>Tracheophyta</taxon>
        <taxon>Spermatophyta</taxon>
        <taxon>Magnoliopsida</taxon>
        <taxon>Liliopsida</taxon>
        <taxon>Zingiberales</taxon>
        <taxon>Musaceae</taxon>
        <taxon>Ensete</taxon>
    </lineage>
</organism>
<evidence type="ECO:0000313" key="2">
    <source>
        <dbReference type="Proteomes" id="UP000287651"/>
    </source>
</evidence>
<comment type="caution">
    <text evidence="1">The sequence shown here is derived from an EMBL/GenBank/DDBJ whole genome shotgun (WGS) entry which is preliminary data.</text>
</comment>